<proteinExistence type="inferred from homology"/>
<feature type="coiled-coil region" evidence="5">
    <location>
        <begin position="468"/>
        <end position="495"/>
    </location>
</feature>
<dbReference type="PANTHER" id="PTHR10807">
    <property type="entry name" value="MYOTUBULARIN-RELATED"/>
    <property type="match status" value="1"/>
</dbReference>
<organism evidence="7 8">
    <name type="scientific">Eptatretus burgeri</name>
    <name type="common">Inshore hagfish</name>
    <dbReference type="NCBI Taxonomy" id="7764"/>
    <lineage>
        <taxon>Eukaryota</taxon>
        <taxon>Metazoa</taxon>
        <taxon>Chordata</taxon>
        <taxon>Craniata</taxon>
        <taxon>Vertebrata</taxon>
        <taxon>Cyclostomata</taxon>
        <taxon>Myxini</taxon>
        <taxon>Myxiniformes</taxon>
        <taxon>Myxinidae</taxon>
        <taxon>Eptatretinae</taxon>
        <taxon>Eptatretus</taxon>
    </lineage>
</organism>
<dbReference type="InterPro" id="IPR030564">
    <property type="entry name" value="Myotubularin"/>
</dbReference>
<reference evidence="7" key="1">
    <citation type="submission" date="2025-08" db="UniProtKB">
        <authorList>
            <consortium name="Ensembl"/>
        </authorList>
    </citation>
    <scope>IDENTIFICATION</scope>
</reference>
<dbReference type="InterPro" id="IPR048994">
    <property type="entry name" value="PH-GRAM_MTMR6-9"/>
</dbReference>
<dbReference type="InterPro" id="IPR029021">
    <property type="entry name" value="Prot-tyrosine_phosphatase-like"/>
</dbReference>
<sequence length="501" mass="57445">MEHIKTPKLAHTHIASVQRQPRYAGGFPLVIYCKTFRVLHLLIPHESDCQDVMLSLTKLMQPGQYEDLYAFSYKAKASSAERQAGWNFINLRVEFGRIGLPNKHWQLTNINQNYQVCETYPAKLYVPVGVSDITLLGSSRFRSRGRFPVLSYLHVNNGAAICRSSQPLAGFSARCLEDEGLLEAIRQANPGTGQNALCVVDTRPKLNAIANRAAGKGYENEENYANIRFRFLGIENIHVMRNSLTKLLEVCQGKALTVREFISGLAVSGWLRHIQAIMQAATYIAKAVSDEGISVLVHCSDGWDRTTQACALASLMLDPHYRTMLGFMVLVEKEWLSFGHKFSHRCGFLEGDPREVSPVFTQFLECIWQLQLQFPCSFQYNEHFLLYLHELVYSCQFGNFLGNHVQERETLRLLEKTHTVWTHLWERRVEFRNPLYNNKQNCNPTVLLPSTTAQCFRFWKGMYWPRSKRTTEDVLLELSEKNQELEKEISLLDKVSCLPVI</sequence>
<evidence type="ECO:0000256" key="5">
    <source>
        <dbReference type="SAM" id="Coils"/>
    </source>
</evidence>
<reference evidence="7" key="2">
    <citation type="submission" date="2025-09" db="UniProtKB">
        <authorList>
            <consortium name="Ensembl"/>
        </authorList>
    </citation>
    <scope>IDENTIFICATION</scope>
</reference>
<evidence type="ECO:0000259" key="6">
    <source>
        <dbReference type="PROSITE" id="PS51339"/>
    </source>
</evidence>
<comment type="similarity">
    <text evidence="1">Belongs to the protein-tyrosine phosphatase family. Non-receptor class myotubularin subfamily.</text>
</comment>
<name>A0A8C4QYG8_EPTBU</name>
<keyword evidence="8" id="KW-1185">Reference proteome</keyword>
<dbReference type="AlphaFoldDB" id="A0A8C4QYG8"/>
<keyword evidence="2" id="KW-0443">Lipid metabolism</keyword>
<protein>
    <submittedName>
        <fullName evidence="7">Myotubularin related protein 8</fullName>
    </submittedName>
</protein>
<dbReference type="GO" id="GO:0005737">
    <property type="term" value="C:cytoplasm"/>
    <property type="evidence" value="ECO:0007669"/>
    <property type="project" value="TreeGrafter"/>
</dbReference>
<feature type="active site" description="Phosphocysteine intermediate" evidence="3">
    <location>
        <position position="299"/>
    </location>
</feature>
<evidence type="ECO:0000256" key="4">
    <source>
        <dbReference type="PIRSR" id="PIRSR630564-2"/>
    </source>
</evidence>
<dbReference type="SMART" id="SM00404">
    <property type="entry name" value="PTPc_motif"/>
    <property type="match status" value="1"/>
</dbReference>
<dbReference type="Pfam" id="PF06602">
    <property type="entry name" value="Myotub-related"/>
    <property type="match status" value="1"/>
</dbReference>
<dbReference type="GeneTree" id="ENSGT00940000162717"/>
<dbReference type="GO" id="GO:0106018">
    <property type="term" value="F:phosphatidylinositol-3,5-bisphosphate phosphatase activity"/>
    <property type="evidence" value="ECO:0007669"/>
    <property type="project" value="TreeGrafter"/>
</dbReference>
<feature type="domain" description="Myotubularin phosphatase" evidence="6">
    <location>
        <begin position="85"/>
        <end position="463"/>
    </location>
</feature>
<dbReference type="SUPFAM" id="SSF52799">
    <property type="entry name" value="(Phosphotyrosine protein) phosphatases II"/>
    <property type="match status" value="1"/>
</dbReference>
<dbReference type="InterPro" id="IPR010569">
    <property type="entry name" value="Myotubularin-like_Pase_dom"/>
</dbReference>
<dbReference type="InterPro" id="IPR003595">
    <property type="entry name" value="Tyr_Pase_cat"/>
</dbReference>
<accession>A0A8C4QYG8</accession>
<feature type="binding site" evidence="4">
    <location>
        <begin position="299"/>
        <end position="305"/>
    </location>
    <ligand>
        <name>substrate</name>
    </ligand>
</feature>
<dbReference type="PANTHER" id="PTHR10807:SF8">
    <property type="entry name" value="PHOSPHATIDYLINOSITOL-3-PHOSPHATE PHOSPHATASE"/>
    <property type="match status" value="1"/>
</dbReference>
<evidence type="ECO:0000313" key="8">
    <source>
        <dbReference type="Proteomes" id="UP000694388"/>
    </source>
</evidence>
<dbReference type="GO" id="GO:0046856">
    <property type="term" value="P:phosphatidylinositol dephosphorylation"/>
    <property type="evidence" value="ECO:0007669"/>
    <property type="project" value="TreeGrafter"/>
</dbReference>
<dbReference type="PROSITE" id="PS51339">
    <property type="entry name" value="PPASE_MYOTUBULARIN"/>
    <property type="match status" value="1"/>
</dbReference>
<evidence type="ECO:0000256" key="1">
    <source>
        <dbReference type="ARBA" id="ARBA00007471"/>
    </source>
</evidence>
<dbReference type="InterPro" id="IPR011993">
    <property type="entry name" value="PH-like_dom_sf"/>
</dbReference>
<dbReference type="Ensembl" id="ENSEBUT00000022771.1">
    <property type="protein sequence ID" value="ENSEBUP00000022195.1"/>
    <property type="gene ID" value="ENSEBUG00000013673.1"/>
</dbReference>
<dbReference type="SUPFAM" id="SSF50729">
    <property type="entry name" value="PH domain-like"/>
    <property type="match status" value="1"/>
</dbReference>
<evidence type="ECO:0000313" key="7">
    <source>
        <dbReference type="Ensembl" id="ENSEBUP00000022195.1"/>
    </source>
</evidence>
<keyword evidence="5" id="KW-0175">Coiled coil</keyword>
<evidence type="ECO:0000256" key="3">
    <source>
        <dbReference type="PIRSR" id="PIRSR630564-1"/>
    </source>
</evidence>
<evidence type="ECO:0000256" key="2">
    <source>
        <dbReference type="ARBA" id="ARBA00023098"/>
    </source>
</evidence>
<feature type="binding site" evidence="4">
    <location>
        <begin position="236"/>
        <end position="237"/>
    </location>
    <ligand>
        <name>substrate</name>
    </ligand>
</feature>
<dbReference type="Gene3D" id="2.30.29.30">
    <property type="entry name" value="Pleckstrin-homology domain (PH domain)/Phosphotyrosine-binding domain (PTB)"/>
    <property type="match status" value="1"/>
</dbReference>
<dbReference type="Pfam" id="PF21098">
    <property type="entry name" value="PH-GRAM_MTMR6-like"/>
    <property type="match status" value="1"/>
</dbReference>
<dbReference type="GO" id="GO:0004438">
    <property type="term" value="F:phosphatidylinositol-3-phosphate phosphatase activity"/>
    <property type="evidence" value="ECO:0007669"/>
    <property type="project" value="TreeGrafter"/>
</dbReference>
<dbReference type="Proteomes" id="UP000694388">
    <property type="component" value="Unplaced"/>
</dbReference>